<accession>A0ABV7T0A1</accession>
<name>A0ABV7T0A1_9SPHN</name>
<feature type="chain" id="PRO_5045061993" evidence="2">
    <location>
        <begin position="21"/>
        <end position="244"/>
    </location>
</feature>
<sequence>MRRPSYRIAAACLATSLATAALPAAAKTLQFAGHTWTVRANGVGAPRNNAWCEDNAFVDASGYLHLKLTNKNGAWCAAQVSSTDSMGFGTYQWQLRSRVDNLDKNVVVGLFNYPPSNVAPDETNEIDIEFTKWGIAGANALNYTIYPAVTGVPYTTQNFPIAMNGDFSTHRFIWKRQSIRFQSTNGHYDNNPLPIADWTYAPADYAQRIGSTPIPVFMNIWMTAAPTNGLPVEIVISSFKFTPG</sequence>
<gene>
    <name evidence="4" type="ORF">ACFONA_17545</name>
</gene>
<dbReference type="RefSeq" id="WP_261294594.1">
    <property type="nucleotide sequence ID" value="NZ_JANQBK010000008.1"/>
</dbReference>
<evidence type="ECO:0000313" key="4">
    <source>
        <dbReference type="EMBL" id="MFC3581977.1"/>
    </source>
</evidence>
<feature type="domain" description="GH16" evidence="3">
    <location>
        <begin position="51"/>
        <end position="182"/>
    </location>
</feature>
<dbReference type="GO" id="GO:0016787">
    <property type="term" value="F:hydrolase activity"/>
    <property type="evidence" value="ECO:0007669"/>
    <property type="project" value="UniProtKB-KW"/>
</dbReference>
<evidence type="ECO:0000313" key="5">
    <source>
        <dbReference type="Proteomes" id="UP001595713"/>
    </source>
</evidence>
<evidence type="ECO:0000259" key="3">
    <source>
        <dbReference type="Pfam" id="PF00722"/>
    </source>
</evidence>
<proteinExistence type="inferred from homology"/>
<protein>
    <submittedName>
        <fullName evidence="4">Glycoside hydrolase family 16 protein</fullName>
    </submittedName>
</protein>
<evidence type="ECO:0000256" key="1">
    <source>
        <dbReference type="ARBA" id="ARBA00006865"/>
    </source>
</evidence>
<comment type="caution">
    <text evidence="4">The sequence shown here is derived from an EMBL/GenBank/DDBJ whole genome shotgun (WGS) entry which is preliminary data.</text>
</comment>
<comment type="similarity">
    <text evidence="1">Belongs to the glycosyl hydrolase 16 family.</text>
</comment>
<dbReference type="InterPro" id="IPR000757">
    <property type="entry name" value="Beta-glucanase-like"/>
</dbReference>
<feature type="signal peptide" evidence="2">
    <location>
        <begin position="1"/>
        <end position="20"/>
    </location>
</feature>
<dbReference type="Pfam" id="PF00722">
    <property type="entry name" value="Glyco_hydro_16"/>
    <property type="match status" value="1"/>
</dbReference>
<reference evidence="5" key="1">
    <citation type="journal article" date="2019" name="Int. J. Syst. Evol. Microbiol.">
        <title>The Global Catalogue of Microorganisms (GCM) 10K type strain sequencing project: providing services to taxonomists for standard genome sequencing and annotation.</title>
        <authorList>
            <consortium name="The Broad Institute Genomics Platform"/>
            <consortium name="The Broad Institute Genome Sequencing Center for Infectious Disease"/>
            <person name="Wu L."/>
            <person name="Ma J."/>
        </authorList>
    </citation>
    <scope>NUCLEOTIDE SEQUENCE [LARGE SCALE GENOMIC DNA]</scope>
    <source>
        <strain evidence="5">KCTC 42739</strain>
    </source>
</reference>
<dbReference type="InterPro" id="IPR013320">
    <property type="entry name" value="ConA-like_dom_sf"/>
</dbReference>
<dbReference type="Gene3D" id="2.60.120.200">
    <property type="match status" value="1"/>
</dbReference>
<dbReference type="SUPFAM" id="SSF49899">
    <property type="entry name" value="Concanavalin A-like lectins/glucanases"/>
    <property type="match status" value="1"/>
</dbReference>
<organism evidence="4 5">
    <name type="scientific">Sphingomonas hylomeconis</name>
    <dbReference type="NCBI Taxonomy" id="1395958"/>
    <lineage>
        <taxon>Bacteria</taxon>
        <taxon>Pseudomonadati</taxon>
        <taxon>Pseudomonadota</taxon>
        <taxon>Alphaproteobacteria</taxon>
        <taxon>Sphingomonadales</taxon>
        <taxon>Sphingomonadaceae</taxon>
        <taxon>Sphingomonas</taxon>
    </lineage>
</organism>
<evidence type="ECO:0000256" key="2">
    <source>
        <dbReference type="SAM" id="SignalP"/>
    </source>
</evidence>
<keyword evidence="5" id="KW-1185">Reference proteome</keyword>
<dbReference type="EMBL" id="JBHRXP010000009">
    <property type="protein sequence ID" value="MFC3581977.1"/>
    <property type="molecule type" value="Genomic_DNA"/>
</dbReference>
<keyword evidence="2" id="KW-0732">Signal</keyword>
<dbReference type="CDD" id="cd00413">
    <property type="entry name" value="Glyco_hydrolase_16"/>
    <property type="match status" value="1"/>
</dbReference>
<keyword evidence="4" id="KW-0378">Hydrolase</keyword>
<dbReference type="Proteomes" id="UP001595713">
    <property type="component" value="Unassembled WGS sequence"/>
</dbReference>